<dbReference type="Proteomes" id="UP001306508">
    <property type="component" value="Unassembled WGS sequence"/>
</dbReference>
<dbReference type="PANTHER" id="PTHR19818:SF139">
    <property type="entry name" value="PAIR-RULE PROTEIN ODD-PAIRED"/>
    <property type="match status" value="1"/>
</dbReference>
<dbReference type="PROSITE" id="PS50157">
    <property type="entry name" value="ZINC_FINGER_C2H2_2"/>
    <property type="match status" value="2"/>
</dbReference>
<dbReference type="InterPro" id="IPR050329">
    <property type="entry name" value="GLI_C2H2-zinc-finger"/>
</dbReference>
<accession>A0AAN7WLC9</accession>
<dbReference type="GO" id="GO:0000978">
    <property type="term" value="F:RNA polymerase II cis-regulatory region sequence-specific DNA binding"/>
    <property type="evidence" value="ECO:0007669"/>
    <property type="project" value="TreeGrafter"/>
</dbReference>
<keyword evidence="3 5" id="KW-0863">Zinc-finger</keyword>
<gene>
    <name evidence="7" type="ORF">RI543_004920</name>
</gene>
<dbReference type="GO" id="GO:0045944">
    <property type="term" value="P:positive regulation of transcription by RNA polymerase II"/>
    <property type="evidence" value="ECO:0007669"/>
    <property type="project" value="UniProtKB-ARBA"/>
</dbReference>
<protein>
    <recommendedName>
        <fullName evidence="6">C2H2-type domain-containing protein</fullName>
    </recommendedName>
</protein>
<name>A0AAN7WLC9_9SACH</name>
<dbReference type="SUPFAM" id="SSF57667">
    <property type="entry name" value="beta-beta-alpha zinc fingers"/>
    <property type="match status" value="1"/>
</dbReference>
<dbReference type="PANTHER" id="PTHR19818">
    <property type="entry name" value="ZINC FINGER PROTEIN ZIC AND GLI"/>
    <property type="match status" value="1"/>
</dbReference>
<dbReference type="PROSITE" id="PS00028">
    <property type="entry name" value="ZINC_FINGER_C2H2_1"/>
    <property type="match status" value="2"/>
</dbReference>
<dbReference type="GO" id="GO:0005634">
    <property type="term" value="C:nucleus"/>
    <property type="evidence" value="ECO:0007669"/>
    <property type="project" value="UniProtKB-ARBA"/>
</dbReference>
<reference evidence="8" key="1">
    <citation type="submission" date="2023-07" db="EMBL/GenBank/DDBJ databases">
        <title>A draft genome of Kazachstania heterogenica Y-27499.</title>
        <authorList>
            <person name="Donic C."/>
            <person name="Kralova J.S."/>
            <person name="Fidel L."/>
            <person name="Ben-Dor S."/>
            <person name="Jung S."/>
        </authorList>
    </citation>
    <scope>NUCLEOTIDE SEQUENCE [LARGE SCALE GENOMIC DNA]</scope>
    <source>
        <strain evidence="8">Y27499</strain>
    </source>
</reference>
<keyword evidence="4" id="KW-0862">Zinc</keyword>
<dbReference type="FunFam" id="3.30.160.60:FF:002343">
    <property type="entry name" value="Zinc finger protein 33A"/>
    <property type="match status" value="1"/>
</dbReference>
<dbReference type="EMBL" id="JAWIZZ010000064">
    <property type="protein sequence ID" value="KAK5773862.1"/>
    <property type="molecule type" value="Genomic_DNA"/>
</dbReference>
<dbReference type="InterPro" id="IPR013087">
    <property type="entry name" value="Znf_C2H2_type"/>
</dbReference>
<evidence type="ECO:0000256" key="1">
    <source>
        <dbReference type="ARBA" id="ARBA00022723"/>
    </source>
</evidence>
<evidence type="ECO:0000256" key="3">
    <source>
        <dbReference type="ARBA" id="ARBA00022771"/>
    </source>
</evidence>
<dbReference type="GO" id="GO:0000981">
    <property type="term" value="F:DNA-binding transcription factor activity, RNA polymerase II-specific"/>
    <property type="evidence" value="ECO:0007669"/>
    <property type="project" value="TreeGrafter"/>
</dbReference>
<dbReference type="Gene3D" id="3.30.160.60">
    <property type="entry name" value="Classic Zinc Finger"/>
    <property type="match status" value="2"/>
</dbReference>
<dbReference type="Pfam" id="PF00096">
    <property type="entry name" value="zf-C2H2"/>
    <property type="match status" value="2"/>
</dbReference>
<dbReference type="GO" id="GO:0008270">
    <property type="term" value="F:zinc ion binding"/>
    <property type="evidence" value="ECO:0007669"/>
    <property type="project" value="UniProtKB-KW"/>
</dbReference>
<comment type="caution">
    <text evidence="7">The sequence shown here is derived from an EMBL/GenBank/DDBJ whole genome shotgun (WGS) entry which is preliminary data.</text>
</comment>
<organism evidence="7 8">
    <name type="scientific">Arxiozyma heterogenica</name>
    <dbReference type="NCBI Taxonomy" id="278026"/>
    <lineage>
        <taxon>Eukaryota</taxon>
        <taxon>Fungi</taxon>
        <taxon>Dikarya</taxon>
        <taxon>Ascomycota</taxon>
        <taxon>Saccharomycotina</taxon>
        <taxon>Saccharomycetes</taxon>
        <taxon>Saccharomycetales</taxon>
        <taxon>Saccharomycetaceae</taxon>
        <taxon>Arxiozyma</taxon>
    </lineage>
</organism>
<dbReference type="InterPro" id="IPR036236">
    <property type="entry name" value="Znf_C2H2_sf"/>
</dbReference>
<dbReference type="SMART" id="SM00355">
    <property type="entry name" value="ZnF_C2H2"/>
    <property type="match status" value="2"/>
</dbReference>
<evidence type="ECO:0000313" key="8">
    <source>
        <dbReference type="Proteomes" id="UP001306508"/>
    </source>
</evidence>
<sequence length="275" mass="31621">MISSFSESIISSFLGSERLNTSTYFSSSQDIINGSQFPVFSQSFDRYIYDRHIQFRSELFVKNSVTEYFANIYKAFYCPSFKLSEENEQQAVTSNNNIVARNNIMRELFKNKVDNLNINDNTSDCEDMSTASDIMGQIFSDSEYSLVSSRSSPSSPLETLFIRNNTNFVSNIKKKWLRNTLYNYGKKNKYGCKFCGKLFSRPSALSTHVNTHTGDKPFICPYQDCNKEFNARSNMTRHYKLHFRVSSGGYLLPSGKIVHKRPSLKQLTTDDMKTI</sequence>
<proteinExistence type="predicted"/>
<evidence type="ECO:0000313" key="7">
    <source>
        <dbReference type="EMBL" id="KAK5773862.1"/>
    </source>
</evidence>
<keyword evidence="2" id="KW-0677">Repeat</keyword>
<keyword evidence="1" id="KW-0479">Metal-binding</keyword>
<evidence type="ECO:0000256" key="5">
    <source>
        <dbReference type="PROSITE-ProRule" id="PRU00042"/>
    </source>
</evidence>
<evidence type="ECO:0000259" key="6">
    <source>
        <dbReference type="PROSITE" id="PS50157"/>
    </source>
</evidence>
<feature type="domain" description="C2H2-type" evidence="6">
    <location>
        <begin position="218"/>
        <end position="242"/>
    </location>
</feature>
<evidence type="ECO:0000256" key="2">
    <source>
        <dbReference type="ARBA" id="ARBA00022737"/>
    </source>
</evidence>
<dbReference type="AlphaFoldDB" id="A0AAN7WLC9"/>
<feature type="domain" description="C2H2-type" evidence="6">
    <location>
        <begin position="190"/>
        <end position="217"/>
    </location>
</feature>
<keyword evidence="8" id="KW-1185">Reference proteome</keyword>
<evidence type="ECO:0000256" key="4">
    <source>
        <dbReference type="ARBA" id="ARBA00022833"/>
    </source>
</evidence>